<dbReference type="AlphaFoldDB" id="A0AAV7TA60"/>
<evidence type="ECO:0000313" key="1">
    <source>
        <dbReference type="EMBL" id="KAJ1173448.1"/>
    </source>
</evidence>
<sequence length="88" mass="9282">MAVGPASLSQTHCLVDGLPGRPWFLMGPPCSPDARRGVYPDLLHQATRSQAPECAVPCPRLVARPGTAHCRASACPSLLPCACCLLFL</sequence>
<accession>A0AAV7TA60</accession>
<organism evidence="1 2">
    <name type="scientific">Pleurodeles waltl</name>
    <name type="common">Iberian ribbed newt</name>
    <dbReference type="NCBI Taxonomy" id="8319"/>
    <lineage>
        <taxon>Eukaryota</taxon>
        <taxon>Metazoa</taxon>
        <taxon>Chordata</taxon>
        <taxon>Craniata</taxon>
        <taxon>Vertebrata</taxon>
        <taxon>Euteleostomi</taxon>
        <taxon>Amphibia</taxon>
        <taxon>Batrachia</taxon>
        <taxon>Caudata</taxon>
        <taxon>Salamandroidea</taxon>
        <taxon>Salamandridae</taxon>
        <taxon>Pleurodelinae</taxon>
        <taxon>Pleurodeles</taxon>
    </lineage>
</organism>
<protein>
    <submittedName>
        <fullName evidence="1">Uncharacterized protein</fullName>
    </submittedName>
</protein>
<proteinExistence type="predicted"/>
<reference evidence="1" key="1">
    <citation type="journal article" date="2022" name="bioRxiv">
        <title>Sequencing and chromosome-scale assembly of the giantPleurodeles waltlgenome.</title>
        <authorList>
            <person name="Brown T."/>
            <person name="Elewa A."/>
            <person name="Iarovenko S."/>
            <person name="Subramanian E."/>
            <person name="Araus A.J."/>
            <person name="Petzold A."/>
            <person name="Susuki M."/>
            <person name="Suzuki K.-i.T."/>
            <person name="Hayashi T."/>
            <person name="Toyoda A."/>
            <person name="Oliveira C."/>
            <person name="Osipova E."/>
            <person name="Leigh N.D."/>
            <person name="Simon A."/>
            <person name="Yun M.H."/>
        </authorList>
    </citation>
    <scope>NUCLEOTIDE SEQUENCE</scope>
    <source>
        <strain evidence="1">20211129_DDA</strain>
        <tissue evidence="1">Liver</tissue>
    </source>
</reference>
<comment type="caution">
    <text evidence="1">The sequence shown here is derived from an EMBL/GenBank/DDBJ whole genome shotgun (WGS) entry which is preliminary data.</text>
</comment>
<evidence type="ECO:0000313" key="2">
    <source>
        <dbReference type="Proteomes" id="UP001066276"/>
    </source>
</evidence>
<gene>
    <name evidence="1" type="ORF">NDU88_005280</name>
</gene>
<name>A0AAV7TA60_PLEWA</name>
<keyword evidence="2" id="KW-1185">Reference proteome</keyword>
<dbReference type="Proteomes" id="UP001066276">
    <property type="component" value="Chromosome 4_1"/>
</dbReference>
<dbReference type="EMBL" id="JANPWB010000007">
    <property type="protein sequence ID" value="KAJ1173448.1"/>
    <property type="molecule type" value="Genomic_DNA"/>
</dbReference>